<dbReference type="InterPro" id="IPR007630">
    <property type="entry name" value="RNA_pol_sigma70_r4"/>
</dbReference>
<dbReference type="InterPro" id="IPR013324">
    <property type="entry name" value="RNA_pol_sigma_r3/r4-like"/>
</dbReference>
<dbReference type="SUPFAM" id="SSF88659">
    <property type="entry name" value="Sigma3 and sigma4 domains of RNA polymerase sigma factors"/>
    <property type="match status" value="1"/>
</dbReference>
<dbReference type="Gene3D" id="1.20.140.160">
    <property type="match status" value="1"/>
</dbReference>
<evidence type="ECO:0000259" key="1">
    <source>
        <dbReference type="Pfam" id="PF04545"/>
    </source>
</evidence>
<proteinExistence type="predicted"/>
<organism evidence="2">
    <name type="scientific">Myoviridae sp. ctMne5</name>
    <dbReference type="NCBI Taxonomy" id="2825089"/>
    <lineage>
        <taxon>Viruses</taxon>
        <taxon>Duplodnaviria</taxon>
        <taxon>Heunggongvirae</taxon>
        <taxon>Uroviricota</taxon>
        <taxon>Caudoviricetes</taxon>
    </lineage>
</organism>
<reference evidence="2" key="1">
    <citation type="journal article" date="2021" name="Proc. Natl. Acad. Sci. U.S.A.">
        <title>A Catalog of Tens of Thousands of Viruses from Human Metagenomes Reveals Hidden Associations with Chronic Diseases.</title>
        <authorList>
            <person name="Tisza M.J."/>
            <person name="Buck C.B."/>
        </authorList>
    </citation>
    <scope>NUCLEOTIDE SEQUENCE</scope>
    <source>
        <strain evidence="2">CtMne5</strain>
    </source>
</reference>
<sequence>METTAIQGENEKKKEYLKSYRRAVKREQDILEEIQRLRLDKMFPSVVCDGMPHGSSHSDLSDYMAIMDEQIELLKEERLEKAKCYQRIERQIRQMENEDEREVLRLRYIKGLKWEEVALKMNYSWKWVHKIHGRALQNFEI</sequence>
<feature type="domain" description="RNA polymerase sigma-70 region 4" evidence="1">
    <location>
        <begin position="97"/>
        <end position="137"/>
    </location>
</feature>
<dbReference type="GO" id="GO:0006352">
    <property type="term" value="P:DNA-templated transcription initiation"/>
    <property type="evidence" value="ECO:0007669"/>
    <property type="project" value="InterPro"/>
</dbReference>
<dbReference type="GO" id="GO:0003700">
    <property type="term" value="F:DNA-binding transcription factor activity"/>
    <property type="evidence" value="ECO:0007669"/>
    <property type="project" value="InterPro"/>
</dbReference>
<accession>A0A8S5TZQ4</accession>
<name>A0A8S5TZQ4_9CAUD</name>
<protein>
    <submittedName>
        <fullName evidence="2">Sigma70</fullName>
    </submittedName>
</protein>
<dbReference type="EMBL" id="BK015967">
    <property type="protein sequence ID" value="DAF87696.1"/>
    <property type="molecule type" value="Genomic_DNA"/>
</dbReference>
<dbReference type="Pfam" id="PF04545">
    <property type="entry name" value="Sigma70_r4"/>
    <property type="match status" value="1"/>
</dbReference>
<evidence type="ECO:0000313" key="2">
    <source>
        <dbReference type="EMBL" id="DAF87696.1"/>
    </source>
</evidence>